<sequence>MTLSSPSYYCTLGAFLNNVGQRRFLGPVLLGSCRPVQKHPQPTSRSSITCACCNMQRTRPLFGAAELRPNKVKNGLTEVDLQQLPAFSKRTGVGAGSLWFLLVCGVHFFFFPTITLMALGKWNWVWTCQEMVMETWRKKCLRDGDGWGSGLPFHTTTADADESRQNLENLRNLDMRLAFVEGLIWFWPAGRQVGGWKPERVPSLSWGN</sequence>
<comment type="caution">
    <text evidence="2">The sequence shown here is derived from an EMBL/GenBank/DDBJ whole genome shotgun (WGS) entry which is preliminary data.</text>
</comment>
<proteinExistence type="predicted"/>
<feature type="transmembrane region" description="Helical" evidence="1">
    <location>
        <begin position="98"/>
        <end position="119"/>
    </location>
</feature>
<reference evidence="2" key="2">
    <citation type="submission" date="2023-07" db="EMBL/GenBank/DDBJ databases">
        <authorList>
            <consortium name="Lawrence Berkeley National Laboratory"/>
            <person name="Haridas S."/>
            <person name="Hensen N."/>
            <person name="Bonometti L."/>
            <person name="Westerberg I."/>
            <person name="Brannstrom I.O."/>
            <person name="Guillou S."/>
            <person name="Cros-Aarteil S."/>
            <person name="Calhoun S."/>
            <person name="Kuo A."/>
            <person name="Mondo S."/>
            <person name="Pangilinan J."/>
            <person name="Riley R."/>
            <person name="LaButti K."/>
            <person name="Andreopoulos B."/>
            <person name="Lipzen A."/>
            <person name="Chen C."/>
            <person name="Yanf M."/>
            <person name="Daum C."/>
            <person name="Ng V."/>
            <person name="Clum A."/>
            <person name="Steindorff A."/>
            <person name="Ohm R."/>
            <person name="Martin F."/>
            <person name="Silar P."/>
            <person name="Natvig D."/>
            <person name="Lalanne C."/>
            <person name="Gautier V."/>
            <person name="Ament-velasquez S.L."/>
            <person name="Kruys A."/>
            <person name="Hutchinson M.I."/>
            <person name="Powell A.J."/>
            <person name="Barry K."/>
            <person name="Miller A.N."/>
            <person name="Grigoriev I.V."/>
            <person name="Debuchy R."/>
            <person name="Gladieux P."/>
            <person name="Thoren M.H."/>
            <person name="Johannesson H."/>
        </authorList>
    </citation>
    <scope>NUCLEOTIDE SEQUENCE</scope>
    <source>
        <strain evidence="2">FGSC 1904</strain>
    </source>
</reference>
<reference evidence="2" key="1">
    <citation type="journal article" date="2023" name="Mol. Phylogenet. Evol.">
        <title>Genome-scale phylogeny and comparative genomics of the fungal order Sordariales.</title>
        <authorList>
            <person name="Hensen N."/>
            <person name="Bonometti L."/>
            <person name="Westerberg I."/>
            <person name="Brannstrom I.O."/>
            <person name="Guillou S."/>
            <person name="Cros-Aarteil S."/>
            <person name="Calhoun S."/>
            <person name="Haridas S."/>
            <person name="Kuo A."/>
            <person name="Mondo S."/>
            <person name="Pangilinan J."/>
            <person name="Riley R."/>
            <person name="LaButti K."/>
            <person name="Andreopoulos B."/>
            <person name="Lipzen A."/>
            <person name="Chen C."/>
            <person name="Yan M."/>
            <person name="Daum C."/>
            <person name="Ng V."/>
            <person name="Clum A."/>
            <person name="Steindorff A."/>
            <person name="Ohm R.A."/>
            <person name="Martin F."/>
            <person name="Silar P."/>
            <person name="Natvig D.O."/>
            <person name="Lalanne C."/>
            <person name="Gautier V."/>
            <person name="Ament-Velasquez S.L."/>
            <person name="Kruys A."/>
            <person name="Hutchinson M.I."/>
            <person name="Powell A.J."/>
            <person name="Barry K."/>
            <person name="Miller A.N."/>
            <person name="Grigoriev I.V."/>
            <person name="Debuchy R."/>
            <person name="Gladieux P."/>
            <person name="Hiltunen Thoren M."/>
            <person name="Johannesson H."/>
        </authorList>
    </citation>
    <scope>NUCLEOTIDE SEQUENCE</scope>
    <source>
        <strain evidence="2">FGSC 1904</strain>
    </source>
</reference>
<dbReference type="Proteomes" id="UP001281003">
    <property type="component" value="Unassembled WGS sequence"/>
</dbReference>
<keyword evidence="3" id="KW-1185">Reference proteome</keyword>
<evidence type="ECO:0000313" key="3">
    <source>
        <dbReference type="Proteomes" id="UP001281003"/>
    </source>
</evidence>
<keyword evidence="1" id="KW-0472">Membrane</keyword>
<keyword evidence="1" id="KW-0812">Transmembrane</keyword>
<keyword evidence="1" id="KW-1133">Transmembrane helix</keyword>
<gene>
    <name evidence="2" type="ORF">B0T20DRAFT_423881</name>
</gene>
<name>A0AAE0P153_SORBR</name>
<accession>A0AAE0P153</accession>
<protein>
    <recommendedName>
        <fullName evidence="4">Transmembrane protein</fullName>
    </recommendedName>
</protein>
<dbReference type="AlphaFoldDB" id="A0AAE0P153"/>
<evidence type="ECO:0000256" key="1">
    <source>
        <dbReference type="SAM" id="Phobius"/>
    </source>
</evidence>
<evidence type="ECO:0000313" key="2">
    <source>
        <dbReference type="EMBL" id="KAK3391499.1"/>
    </source>
</evidence>
<organism evidence="2 3">
    <name type="scientific">Sordaria brevicollis</name>
    <dbReference type="NCBI Taxonomy" id="83679"/>
    <lineage>
        <taxon>Eukaryota</taxon>
        <taxon>Fungi</taxon>
        <taxon>Dikarya</taxon>
        <taxon>Ascomycota</taxon>
        <taxon>Pezizomycotina</taxon>
        <taxon>Sordariomycetes</taxon>
        <taxon>Sordariomycetidae</taxon>
        <taxon>Sordariales</taxon>
        <taxon>Sordariaceae</taxon>
        <taxon>Sordaria</taxon>
    </lineage>
</organism>
<dbReference type="EMBL" id="JAUTDP010000013">
    <property type="protein sequence ID" value="KAK3391499.1"/>
    <property type="molecule type" value="Genomic_DNA"/>
</dbReference>
<evidence type="ECO:0008006" key="4">
    <source>
        <dbReference type="Google" id="ProtNLM"/>
    </source>
</evidence>